<keyword evidence="1" id="KW-0472">Membrane</keyword>
<evidence type="ECO:0000313" key="3">
    <source>
        <dbReference type="Proteomes" id="UP000009168"/>
    </source>
</evidence>
<protein>
    <submittedName>
        <fullName evidence="2">Transmembrane protein, putative</fullName>
    </submittedName>
</protein>
<dbReference type="Proteomes" id="UP000009168">
    <property type="component" value="Unassembled WGS sequence"/>
</dbReference>
<dbReference type="PANTHER" id="PTHR11319">
    <property type="entry name" value="G PROTEIN-COUPLED RECEPTOR-RELATED"/>
    <property type="match status" value="1"/>
</dbReference>
<dbReference type="KEGG" id="tet:TTHERM_00300010"/>
<dbReference type="InterPro" id="IPR011050">
    <property type="entry name" value="Pectin_lyase_fold/virulence"/>
</dbReference>
<name>I7MID4_TETTS</name>
<dbReference type="RefSeq" id="XP_001024528.2">
    <property type="nucleotide sequence ID" value="XM_001024528.2"/>
</dbReference>
<feature type="transmembrane region" description="Helical" evidence="1">
    <location>
        <begin position="2149"/>
        <end position="2168"/>
    </location>
</feature>
<reference evidence="3" key="1">
    <citation type="journal article" date="2006" name="PLoS Biol.">
        <title>Macronuclear genome sequence of the ciliate Tetrahymena thermophila, a model eukaryote.</title>
        <authorList>
            <person name="Eisen J.A."/>
            <person name="Coyne R.S."/>
            <person name="Wu M."/>
            <person name="Wu D."/>
            <person name="Thiagarajan M."/>
            <person name="Wortman J.R."/>
            <person name="Badger J.H."/>
            <person name="Ren Q."/>
            <person name="Amedeo P."/>
            <person name="Jones K.M."/>
            <person name="Tallon L.J."/>
            <person name="Delcher A.L."/>
            <person name="Salzberg S.L."/>
            <person name="Silva J.C."/>
            <person name="Haas B.J."/>
            <person name="Majoros W.H."/>
            <person name="Farzad M."/>
            <person name="Carlton J.M."/>
            <person name="Smith R.K. Jr."/>
            <person name="Garg J."/>
            <person name="Pearlman R.E."/>
            <person name="Karrer K.M."/>
            <person name="Sun L."/>
            <person name="Manning G."/>
            <person name="Elde N.C."/>
            <person name="Turkewitz A.P."/>
            <person name="Asai D.J."/>
            <person name="Wilkes D.E."/>
            <person name="Wang Y."/>
            <person name="Cai H."/>
            <person name="Collins K."/>
            <person name="Stewart B.A."/>
            <person name="Lee S.R."/>
            <person name="Wilamowska K."/>
            <person name="Weinberg Z."/>
            <person name="Ruzzo W.L."/>
            <person name="Wloga D."/>
            <person name="Gaertig J."/>
            <person name="Frankel J."/>
            <person name="Tsao C.-C."/>
            <person name="Gorovsky M.A."/>
            <person name="Keeling P.J."/>
            <person name="Waller R.F."/>
            <person name="Patron N.J."/>
            <person name="Cherry J.M."/>
            <person name="Stover N.A."/>
            <person name="Krieger C.J."/>
            <person name="del Toro C."/>
            <person name="Ryder H.F."/>
            <person name="Williamson S.C."/>
            <person name="Barbeau R.A."/>
            <person name="Hamilton E.P."/>
            <person name="Orias E."/>
        </authorList>
    </citation>
    <scope>NUCLEOTIDE SEQUENCE [LARGE SCALE GENOMIC DNA]</scope>
    <source>
        <strain evidence="3">SB210</strain>
    </source>
</reference>
<dbReference type="InParanoid" id="I7MID4"/>
<feature type="transmembrane region" description="Helical" evidence="1">
    <location>
        <begin position="1993"/>
        <end position="2014"/>
    </location>
</feature>
<dbReference type="OrthoDB" id="347551at2759"/>
<proteinExistence type="predicted"/>
<keyword evidence="3" id="KW-1185">Reference proteome</keyword>
<feature type="transmembrane region" description="Helical" evidence="1">
    <location>
        <begin position="1870"/>
        <end position="1891"/>
    </location>
</feature>
<organism evidence="2 3">
    <name type="scientific">Tetrahymena thermophila (strain SB210)</name>
    <dbReference type="NCBI Taxonomy" id="312017"/>
    <lineage>
        <taxon>Eukaryota</taxon>
        <taxon>Sar</taxon>
        <taxon>Alveolata</taxon>
        <taxon>Ciliophora</taxon>
        <taxon>Intramacronucleata</taxon>
        <taxon>Oligohymenophorea</taxon>
        <taxon>Hymenostomatida</taxon>
        <taxon>Tetrahymenina</taxon>
        <taxon>Tetrahymenidae</taxon>
        <taxon>Tetrahymena</taxon>
    </lineage>
</organism>
<feature type="transmembrane region" description="Helical" evidence="1">
    <location>
        <begin position="2174"/>
        <end position="2195"/>
    </location>
</feature>
<feature type="transmembrane region" description="Helical" evidence="1">
    <location>
        <begin position="1952"/>
        <end position="1973"/>
    </location>
</feature>
<evidence type="ECO:0000256" key="1">
    <source>
        <dbReference type="SAM" id="Phobius"/>
    </source>
</evidence>
<keyword evidence="1 2" id="KW-0812">Transmembrane</keyword>
<sequence>MYLKRYSIQTISFQHQLQIYDYFNGNLLVQSDLNFGKTFNILYYDPDAHVLALYESDKKMSENNQFSLVFIYNYFEFKLIPPKGQSKNNKADTILEDIDNMHHFTIFNQPLICRIDFINSFFICDEYYKVNLSKQIITLDYPLTSEINQYQDQVLNIFQKATNQTQKSSEEFFVSSKDFLLLHNGIKGRKFYMEIDCMIRESNNFIINRIESFFICISIDNQIINIYSFLPKPKLNQDNQLLSYKLLRSFQVQEYIQDYKFFFFKNSVLVSINHTINVYNTDAIVSSKQDTKIKPIIQQVDGEIIFIDSDQQTILTYNKNIYQRIWLNGYIEVWNLDKFDDMEIVEYVSSFKDELDNSIIFVGKIQINIDNYFKQLKQRYHKEENKKQYQDQDSISQDSKIVDDEIEEDIQQLKQKIKIQQERGYQLFQTFTIGIDRNTLEKKFYLRSDYRCFDAQNLIEVQHFDAANQQYFLITSCSHLIVQYKKQISEEVYHNFQDHQKLIVKTISQKNLILFYYTQGKGDIFTHSHSSIKLVINNQVLTNQISPPHSNFLNNQLINQLIEICTQIEDFIILFYQQDILVYSYRQDNDNIQQQQTLSLKSSHKIPYNLCKSKKIDFKNDKYGNFWAIALTFSKNENILSVIDLSDIQQGIIDFPLEIQIKKSMGCISDQNDEQNYFIDFYTRYIIAYGRYKLCIFNNLGNIKKEIAINQKISIEFNYQQHVLLFIVQKGEINDLKNFGIIYDYVHEKSTEMKIEKLNPGIIRSVRMIIIGYTMSDNLISFICTDLENQYVYSYTHILNKQYLPKYNQASFLERIKYTNECSQKTQSYERYFIKSFIFEEKNYIVNIYYDSIQIYQISKYLKIVLRLLYCILPENQEESTVKPYRNFLDLKIFETSIESYYWSDIQDNKDLQEDDTLLVMAIVFTNRITLYQLDQDNHPELIAYATFDQHINEIIELSEIGKQIIVLVARSQNNLYTYKFHVRKRQQICSVDWSSSKQGQYLKNKNDIVERSRINYLFNHLKFPQYFYLNHGLQNTNQILDLSYISTLKNIYLYYQSLQKYQMTYIDFEKINNQEIFAIHFESFELSINQYQIQFNDYKSVVLDNFEIKLDNNMVYYGFITIKNVNYVQISNFRLKGTTDQSNQNQEQYNQGIGYIFKFINCKKVKIFNFQMKNFKWSSISSFFILESIRDVQIEKFDVENNKFRGYLIRLNFIISAQINHLIFKQNKQISILDVDNAEEQSTETTYVYLYNFFFSNSFIESNEFSLTNVNFKYGGNIIHKNIQINNNTFQNPYLFSFNPDKIKIIDTIFDGNVLIQTNLIDIQNGKILLEKLKLFKNLQNAVQNHHYTLQYEQNAPQFPIILFKSSAITIYQSQFQDNVIFFMLILAENSQIQVDQCKFVSNFCRNSNMGCCLSTQESSLNLIHSIFIENLSVSGSAGKFYKCIGDIKINGCLFQMNKAQFYGGALLLEQCSQIQIKKSTFIQNEAMIGGAIRYLQTYPYNFLNNYDIYDNKIYNNEAYFYGQNIGSYIRLIQVKEVFEQYVDFDDQMSIIKKDFLVQDQNIIKIFNFTSGRHLQINWDMADEERRRLIQSEIIDLNLKIIEEQDINEKEYEIIKKYDLKISNKAAKILSYQKAIEDNILQIDINLVGEEQGQILVKIKFPDVLIPKNEVKRSKIISQEEITSNQGGENIFMFPLEVYLILEIRPCQQGETQIILQSRETKYFICQECLRGTFSKTVNPNQDTVCKKCDPQNSECFKNYLFTKKGYWRYKESIFTCPYSESCIGGNGQGDDLCQEGYKGALCQSCDSNFTRSSKQFVRYGFDRCIECDSVVDKILNLSLLSILFLLLLIGIAYSSYQKGIKKIQIQYLIKMGLLSAGNSANFFQSVYFAKLLLGYLPMIQLYRKYGSYLDTHVFNVWNKISMIFSQLSYSLECIIAKVFFKIGAFYPSRIVVTSVGPMIVLLTVILITCILHKKKLIKDQLKDSINTQLILIIGLFYSCIAINNLLECLHYIQIEDKNFSLADTSIDANNESYQMFLSYYISIFIIFWTLLVPSLLALKLFSMRNSLDMIKMNWQYGFLFQEYKIKYYFWDFVKLLVRNFIFFFVNLSGQEQLTEDGILIIVTLILYIWSLIAFMPYKKRSHNSIDIALSCSSIVTAFLTTFGYDIEEKEKSLFKICEILTDLLNIVLIIFIVQSMEIMNIKRMRQKFHNNLSWKTLKLWNELRKKVLRYKSQQKQMKSASFDYLPIFDNLGKLNKIYGNFQIKFISKKMSQTMYHVLNLQVQTQMQFKKMNNLFKMIPQISHSCVVLMASYDFIIPWFYQKSLQKVKAKLAMQIKKRPAQQIKRFIIGCLLDRDINKNRASQLSSYLNLQKIIIEITFTQKQNEMLKKNISIQNLFQTNYL</sequence>
<feature type="transmembrane region" description="Helical" evidence="1">
    <location>
        <begin position="2089"/>
        <end position="2107"/>
    </location>
</feature>
<dbReference type="EMBL" id="GG662449">
    <property type="protein sequence ID" value="EAS04283.2"/>
    <property type="molecule type" value="Genomic_DNA"/>
</dbReference>
<accession>I7MID4</accession>
<gene>
    <name evidence="2" type="ORF">TTHERM_00300010</name>
</gene>
<evidence type="ECO:0000313" key="2">
    <source>
        <dbReference type="EMBL" id="EAS04283.2"/>
    </source>
</evidence>
<keyword evidence="1" id="KW-1133">Transmembrane helix</keyword>
<feature type="transmembrane region" description="Helical" evidence="1">
    <location>
        <begin position="2041"/>
        <end position="2063"/>
    </location>
</feature>
<dbReference type="PANTHER" id="PTHR11319:SF35">
    <property type="entry name" value="OUTER MEMBRANE PROTEIN PMPC-RELATED"/>
    <property type="match status" value="1"/>
</dbReference>
<dbReference type="GeneID" id="7833041"/>
<feature type="transmembrane region" description="Helical" evidence="1">
    <location>
        <begin position="2119"/>
        <end position="2137"/>
    </location>
</feature>
<dbReference type="SUPFAM" id="SSF51126">
    <property type="entry name" value="Pectin lyase-like"/>
    <property type="match status" value="2"/>
</dbReference>
<feature type="transmembrane region" description="Helical" evidence="1">
    <location>
        <begin position="1836"/>
        <end position="1858"/>
    </location>
</feature>